<name>A0A9W6U8H7_9STRA</name>
<organism evidence="2 3">
    <name type="scientific">Phytophthora fragariaefolia</name>
    <dbReference type="NCBI Taxonomy" id="1490495"/>
    <lineage>
        <taxon>Eukaryota</taxon>
        <taxon>Sar</taxon>
        <taxon>Stramenopiles</taxon>
        <taxon>Oomycota</taxon>
        <taxon>Peronosporomycetes</taxon>
        <taxon>Peronosporales</taxon>
        <taxon>Peronosporaceae</taxon>
        <taxon>Phytophthora</taxon>
    </lineage>
</organism>
<dbReference type="Proteomes" id="UP001165121">
    <property type="component" value="Unassembled WGS sequence"/>
</dbReference>
<evidence type="ECO:0000313" key="2">
    <source>
        <dbReference type="EMBL" id="GMF28063.1"/>
    </source>
</evidence>
<dbReference type="AlphaFoldDB" id="A0A9W6U8H7"/>
<evidence type="ECO:0000313" key="3">
    <source>
        <dbReference type="Proteomes" id="UP001165121"/>
    </source>
</evidence>
<proteinExistence type="predicted"/>
<dbReference type="GO" id="GO:0003676">
    <property type="term" value="F:nucleic acid binding"/>
    <property type="evidence" value="ECO:0007669"/>
    <property type="project" value="InterPro"/>
</dbReference>
<reference evidence="2" key="1">
    <citation type="submission" date="2023-04" db="EMBL/GenBank/DDBJ databases">
        <title>Phytophthora fragariaefolia NBRC 109709.</title>
        <authorList>
            <person name="Ichikawa N."/>
            <person name="Sato H."/>
            <person name="Tonouchi N."/>
        </authorList>
    </citation>
    <scope>NUCLEOTIDE SEQUENCE</scope>
    <source>
        <strain evidence="2">NBRC 109709</strain>
    </source>
</reference>
<evidence type="ECO:0000256" key="1">
    <source>
        <dbReference type="SAM" id="MobiDB-lite"/>
    </source>
</evidence>
<dbReference type="OrthoDB" id="96084at2759"/>
<protein>
    <submittedName>
        <fullName evidence="2">Unnamed protein product</fullName>
    </submittedName>
</protein>
<dbReference type="Gene3D" id="3.30.420.10">
    <property type="entry name" value="Ribonuclease H-like superfamily/Ribonuclease H"/>
    <property type="match status" value="1"/>
</dbReference>
<dbReference type="EMBL" id="BSXT01000459">
    <property type="protein sequence ID" value="GMF28063.1"/>
    <property type="molecule type" value="Genomic_DNA"/>
</dbReference>
<keyword evidence="3" id="KW-1185">Reference proteome</keyword>
<dbReference type="InterPro" id="IPR036397">
    <property type="entry name" value="RNaseH_sf"/>
</dbReference>
<comment type="caution">
    <text evidence="2">The sequence shown here is derived from an EMBL/GenBank/DDBJ whole genome shotgun (WGS) entry which is preliminary data.</text>
</comment>
<gene>
    <name evidence="2" type="ORF">Pfra01_000572800</name>
</gene>
<sequence>MAKSKFNTVSRQTIKHHIDGRMYAMKQTHRDNNYQNLECNKLLRRDYVNNRLAYKAAGKAIFYVDGTNFNLWCSRRRGRSLKGKCAVDKNIASKGSNIHVIECISENGLAYSEKRFGSFTSEKCNEVMRRLHSHISVTTPLDNVVLLPITPPATLTLRKSSKRRRSRTPSCCALGPTRLR</sequence>
<feature type="region of interest" description="Disordered" evidence="1">
    <location>
        <begin position="158"/>
        <end position="180"/>
    </location>
</feature>
<accession>A0A9W6U8H7</accession>